<gene>
    <name evidence="1" type="ORF">M2280_004446</name>
</gene>
<reference evidence="1 2" key="1">
    <citation type="submission" date="2023-04" db="EMBL/GenBank/DDBJ databases">
        <title>Forest soil microbial communities from Buena Vista Peninsula, Colon Province, Panama.</title>
        <authorList>
            <person name="Bouskill N."/>
        </authorList>
    </citation>
    <scope>NUCLEOTIDE SEQUENCE [LARGE SCALE GENOMIC DNA]</scope>
    <source>
        <strain evidence="1 2">CFH S0262</strain>
    </source>
</reference>
<accession>A0ABT6MFV6</accession>
<name>A0ABT6MFV6_9NOCA</name>
<protein>
    <submittedName>
        <fullName evidence="1">Uncharacterized protein</fullName>
    </submittedName>
</protein>
<organism evidence="1 2">
    <name type="scientific">Prescottella agglutinans</name>
    <dbReference type="NCBI Taxonomy" id="1644129"/>
    <lineage>
        <taxon>Bacteria</taxon>
        <taxon>Bacillati</taxon>
        <taxon>Actinomycetota</taxon>
        <taxon>Actinomycetes</taxon>
        <taxon>Mycobacteriales</taxon>
        <taxon>Nocardiaceae</taxon>
        <taxon>Prescottella</taxon>
    </lineage>
</organism>
<keyword evidence="2" id="KW-1185">Reference proteome</keyword>
<dbReference type="Proteomes" id="UP001160334">
    <property type="component" value="Unassembled WGS sequence"/>
</dbReference>
<evidence type="ECO:0000313" key="2">
    <source>
        <dbReference type="Proteomes" id="UP001160334"/>
    </source>
</evidence>
<dbReference type="EMBL" id="JARXVC010000013">
    <property type="protein sequence ID" value="MDH6283203.1"/>
    <property type="molecule type" value="Genomic_DNA"/>
</dbReference>
<evidence type="ECO:0000313" key="1">
    <source>
        <dbReference type="EMBL" id="MDH6283203.1"/>
    </source>
</evidence>
<proteinExistence type="predicted"/>
<dbReference type="RefSeq" id="WP_280762479.1">
    <property type="nucleotide sequence ID" value="NZ_JARXVC010000013.1"/>
</dbReference>
<comment type="caution">
    <text evidence="1">The sequence shown here is derived from an EMBL/GenBank/DDBJ whole genome shotgun (WGS) entry which is preliminary data.</text>
</comment>
<sequence length="150" mass="16862">MSIFHTPAAKAVQEEAISILETERLALEEFVPHLFVEHVVHHIRAEGELTFLDCALILKHHFGINPYGDLNLYSADGRNIVIWFDCSAEFLLAMRTVMADPRVRMASSSATPYDPGITGVFLSYPPVSDLFSREEHESTHWHPGVFTLAV</sequence>